<evidence type="ECO:0000313" key="4">
    <source>
        <dbReference type="Proteomes" id="UP000838686"/>
    </source>
</evidence>
<accession>A0ABM9CVL0</accession>
<sequence>MRKTTRMGMTALAAAMMLTGASSFAYGNSTPVKAVTTIADGASAVKLNYPLVINGALSSDGGYLHKDGKTVMLPLRTIAQALGYSITWNAETKSAELARGAQWTSVRVGEDQYSFAKMLIKLGIAPQSVSGKLYVPEAFASEVLQAEVSRAGNGVNISLAQEEEKETLTTPGFVTGIHLQDGKGQIRINGVGTEGLVLNVDTTTKITDEEGKELTWDALLLGMEVDAVHAIFSTLSLPPQTPLYELKVKTKTAETEILGTSGTIEEVITGENGHVAVRIKGEGLNDRSPSEIVLQLLPETTIALNDGSKLEASKLVKGSAVIGFYNPMLTKSLPPQGNAWKIVVQPEAQPTEPTNDEAANSLQ</sequence>
<feature type="domain" description="Copper amine oxidase-like N-terminal" evidence="2">
    <location>
        <begin position="68"/>
        <end position="156"/>
    </location>
</feature>
<reference evidence="3" key="1">
    <citation type="submission" date="2022-01" db="EMBL/GenBank/DDBJ databases">
        <authorList>
            <person name="Criscuolo A."/>
        </authorList>
    </citation>
    <scope>NUCLEOTIDE SEQUENCE</scope>
    <source>
        <strain evidence="3">CIP111893</strain>
    </source>
</reference>
<organism evidence="3 4">
    <name type="scientific">Paenibacillus plantiphilus</name>
    <dbReference type="NCBI Taxonomy" id="2905650"/>
    <lineage>
        <taxon>Bacteria</taxon>
        <taxon>Bacillati</taxon>
        <taxon>Bacillota</taxon>
        <taxon>Bacilli</taxon>
        <taxon>Bacillales</taxon>
        <taxon>Paenibacillaceae</taxon>
        <taxon>Paenibacillus</taxon>
    </lineage>
</organism>
<dbReference type="GO" id="GO:0030414">
    <property type="term" value="F:peptidase inhibitor activity"/>
    <property type="evidence" value="ECO:0007669"/>
    <property type="project" value="UniProtKB-KW"/>
</dbReference>
<name>A0ABM9CVL0_9BACL</name>
<gene>
    <name evidence="3" type="ORF">PAECIP111893_05259</name>
</gene>
<dbReference type="InterPro" id="IPR036582">
    <property type="entry name" value="Mao_N_sf"/>
</dbReference>
<keyword evidence="4" id="KW-1185">Reference proteome</keyword>
<comment type="caution">
    <text evidence="3">The sequence shown here is derived from an EMBL/GenBank/DDBJ whole genome shotgun (WGS) entry which is preliminary data.</text>
</comment>
<dbReference type="InterPro" id="IPR012854">
    <property type="entry name" value="Cu_amine_oxidase-like_N"/>
</dbReference>
<dbReference type="Proteomes" id="UP000838686">
    <property type="component" value="Unassembled WGS sequence"/>
</dbReference>
<dbReference type="EMBL" id="CAKMMF010000051">
    <property type="protein sequence ID" value="CAH1225416.1"/>
    <property type="molecule type" value="Genomic_DNA"/>
</dbReference>
<feature type="chain" id="PRO_5046928943" evidence="1">
    <location>
        <begin position="26"/>
        <end position="363"/>
    </location>
</feature>
<dbReference type="RefSeq" id="WP_236347470.1">
    <property type="nucleotide sequence ID" value="NZ_CAKMMF010000051.1"/>
</dbReference>
<dbReference type="SUPFAM" id="SSF55383">
    <property type="entry name" value="Copper amine oxidase, domain N"/>
    <property type="match status" value="1"/>
</dbReference>
<proteinExistence type="predicted"/>
<evidence type="ECO:0000313" key="3">
    <source>
        <dbReference type="EMBL" id="CAH1225416.1"/>
    </source>
</evidence>
<dbReference type="Pfam" id="PF07833">
    <property type="entry name" value="Cu_amine_oxidN1"/>
    <property type="match status" value="1"/>
</dbReference>
<protein>
    <submittedName>
        <fullName evidence="3">Protease inhibitor</fullName>
    </submittedName>
</protein>
<keyword evidence="3" id="KW-0646">Protease inhibitor</keyword>
<feature type="signal peptide" evidence="1">
    <location>
        <begin position="1"/>
        <end position="25"/>
    </location>
</feature>
<evidence type="ECO:0000259" key="2">
    <source>
        <dbReference type="Pfam" id="PF07833"/>
    </source>
</evidence>
<evidence type="ECO:0000256" key="1">
    <source>
        <dbReference type="SAM" id="SignalP"/>
    </source>
</evidence>
<dbReference type="Gene3D" id="3.30.457.10">
    <property type="entry name" value="Copper amine oxidase-like, N-terminal domain"/>
    <property type="match status" value="1"/>
</dbReference>
<keyword evidence="1" id="KW-0732">Signal</keyword>